<keyword evidence="1" id="KW-0378">Hydrolase</keyword>
<gene>
    <name evidence="5" type="ORF">AV274_1202</name>
</gene>
<dbReference type="Proteomes" id="UP000078348">
    <property type="component" value="Unassembled WGS sequence"/>
</dbReference>
<organism evidence="5 6">
    <name type="scientific">Blastocystis sp. subtype 1 (strain ATCC 50177 / NandII)</name>
    <dbReference type="NCBI Taxonomy" id="478820"/>
    <lineage>
        <taxon>Eukaryota</taxon>
        <taxon>Sar</taxon>
        <taxon>Stramenopiles</taxon>
        <taxon>Bigyra</taxon>
        <taxon>Opalozoa</taxon>
        <taxon>Opalinata</taxon>
        <taxon>Blastocystidae</taxon>
        <taxon>Blastocystis</taxon>
    </lineage>
</organism>
<dbReference type="PROSITE" id="PS51182">
    <property type="entry name" value="C2_TENSIN"/>
    <property type="match status" value="1"/>
</dbReference>
<dbReference type="GO" id="GO:0005829">
    <property type="term" value="C:cytosol"/>
    <property type="evidence" value="ECO:0007669"/>
    <property type="project" value="TreeGrafter"/>
</dbReference>
<feature type="compositionally biased region" description="Polar residues" evidence="2">
    <location>
        <begin position="433"/>
        <end position="445"/>
    </location>
</feature>
<dbReference type="EMBL" id="LXWW01000047">
    <property type="protein sequence ID" value="OAO17045.1"/>
    <property type="molecule type" value="Genomic_DNA"/>
</dbReference>
<dbReference type="SUPFAM" id="SSF49562">
    <property type="entry name" value="C2 domain (Calcium/lipid-binding domain, CaLB)"/>
    <property type="match status" value="1"/>
</dbReference>
<sequence>MWSTWFDDVKKKAGEALKVTSQAMSEGLKVAKEKVVSENAADVMKEVVSRRPEDLTYITNNIIAMGFPGWPQHPNPAIKYNMREIVASFLESHHKDHYMIFNLSDEMYETMLFNDHVISYDLMGMPAPSLGMLLKMCVAMETYLGDNPENVVVVHCLTGKGRTLTVCACLLAWLGWVESASEGLHLCCDRRGGQVEALTTPSQRRYVQYFSRLLDCEPLKREALLLRSVHLEELPLEGASSAVQVDVFNCGTLVFATRVALAGARSVDIVCGRVIRGNIVVRVREVCADGSRRSVCRCMVHTGYVSGTVRLQKEQLDGACNDPRCSDAMCLELRVEETAEEYKPDAAGNRLEVYESLLLDTSSALWRELLYRKERRNAKKGNTVFDIDSEEEKPLPVKDPSRDYLLELALLEDELANKPATPQPAAELFSASEEQSLDTLMQSLDMSDEEGEEAKEPLEPLDLDQLAATMESSENEEGHDFNSEFGV</sequence>
<dbReference type="InterPro" id="IPR051281">
    <property type="entry name" value="Dual-spec_lipid-protein_phosph"/>
</dbReference>
<dbReference type="InterPro" id="IPR035892">
    <property type="entry name" value="C2_domain_sf"/>
</dbReference>
<feature type="compositionally biased region" description="Basic and acidic residues" evidence="2">
    <location>
        <begin position="476"/>
        <end position="487"/>
    </location>
</feature>
<proteinExistence type="predicted"/>
<evidence type="ECO:0000256" key="2">
    <source>
        <dbReference type="SAM" id="MobiDB-lite"/>
    </source>
</evidence>
<dbReference type="SUPFAM" id="SSF52799">
    <property type="entry name" value="(Phosphotyrosine protein) phosphatases II"/>
    <property type="match status" value="1"/>
</dbReference>
<dbReference type="InterPro" id="IPR029021">
    <property type="entry name" value="Prot-tyrosine_phosphatase-like"/>
</dbReference>
<dbReference type="OrthoDB" id="16692at2759"/>
<protein>
    <submittedName>
        <fullName evidence="5">Phosphatidylinositol-3,4,5-trisphosphate 3-phosphatase</fullName>
    </submittedName>
</protein>
<dbReference type="PROSITE" id="PS51181">
    <property type="entry name" value="PPASE_TENSIN"/>
    <property type="match status" value="1"/>
</dbReference>
<feature type="region of interest" description="Disordered" evidence="2">
    <location>
        <begin position="433"/>
        <end position="487"/>
    </location>
</feature>
<comment type="caution">
    <text evidence="5">The sequence shown here is derived from an EMBL/GenBank/DDBJ whole genome shotgun (WGS) entry which is preliminary data.</text>
</comment>
<dbReference type="GO" id="GO:0016314">
    <property type="term" value="F:phosphatidylinositol-3,4,5-trisphosphate 3-phosphatase activity"/>
    <property type="evidence" value="ECO:0007669"/>
    <property type="project" value="TreeGrafter"/>
</dbReference>
<dbReference type="Gene3D" id="3.90.190.10">
    <property type="entry name" value="Protein tyrosine phosphatase superfamily"/>
    <property type="match status" value="1"/>
</dbReference>
<feature type="domain" description="C2 tensin-type" evidence="4">
    <location>
        <begin position="216"/>
        <end position="338"/>
    </location>
</feature>
<dbReference type="InterPro" id="IPR014020">
    <property type="entry name" value="Tensin_C2-dom"/>
</dbReference>
<name>A0A196SJ31_BLAHN</name>
<dbReference type="Gene3D" id="2.60.40.1110">
    <property type="match status" value="1"/>
</dbReference>
<reference evidence="5 6" key="1">
    <citation type="submission" date="2016-05" db="EMBL/GenBank/DDBJ databases">
        <title>Nuclear genome of Blastocystis sp. subtype 1 NandII.</title>
        <authorList>
            <person name="Gentekaki E."/>
            <person name="Curtis B."/>
            <person name="Stairs C."/>
            <person name="Eme L."/>
            <person name="Herman E."/>
            <person name="Klimes V."/>
            <person name="Arias M.C."/>
            <person name="Elias M."/>
            <person name="Hilliou F."/>
            <person name="Klute M."/>
            <person name="Malik S.-B."/>
            <person name="Pightling A."/>
            <person name="Rachubinski R."/>
            <person name="Salas D."/>
            <person name="Schlacht A."/>
            <person name="Suga H."/>
            <person name="Archibald J."/>
            <person name="Ball S.G."/>
            <person name="Clark G."/>
            <person name="Dacks J."/>
            <person name="Van Der Giezen M."/>
            <person name="Tsaousis A."/>
            <person name="Roger A."/>
        </authorList>
    </citation>
    <scope>NUCLEOTIDE SEQUENCE [LARGE SCALE GENOMIC DNA]</scope>
    <source>
        <strain evidence="6">ATCC 50177 / NandII</strain>
    </source>
</reference>
<feature type="domain" description="Phosphatase tensin-type" evidence="3">
    <location>
        <begin position="54"/>
        <end position="217"/>
    </location>
</feature>
<dbReference type="InterPro" id="IPR029023">
    <property type="entry name" value="Tensin_phosphatase"/>
</dbReference>
<evidence type="ECO:0000259" key="3">
    <source>
        <dbReference type="PROSITE" id="PS51181"/>
    </source>
</evidence>
<dbReference type="STRING" id="478820.A0A196SJ31"/>
<dbReference type="Pfam" id="PF22784">
    <property type="entry name" value="PTP-SAK"/>
    <property type="match status" value="1"/>
</dbReference>
<dbReference type="SMART" id="SM01326">
    <property type="entry name" value="PTEN_C2"/>
    <property type="match status" value="1"/>
</dbReference>
<dbReference type="PANTHER" id="PTHR12305">
    <property type="entry name" value="PHOSPHATASE WITH HOMOLOGY TO TENSIN"/>
    <property type="match status" value="1"/>
</dbReference>
<dbReference type="AlphaFoldDB" id="A0A196SJ31"/>
<evidence type="ECO:0000256" key="1">
    <source>
        <dbReference type="ARBA" id="ARBA00022801"/>
    </source>
</evidence>
<dbReference type="CDD" id="cd14497">
    <property type="entry name" value="PTP_PTEN-like"/>
    <property type="match status" value="1"/>
</dbReference>
<dbReference type="PANTHER" id="PTHR12305:SF94">
    <property type="entry name" value="PHOSPHATIDYLINOSITOL-3,4,5-TRISPHOSPHATE 3-PHOSPHATASE"/>
    <property type="match status" value="1"/>
</dbReference>
<accession>A0A196SJ31</accession>
<evidence type="ECO:0000259" key="4">
    <source>
        <dbReference type="PROSITE" id="PS51182"/>
    </source>
</evidence>
<dbReference type="InterPro" id="IPR057023">
    <property type="entry name" value="PTP-SAK"/>
</dbReference>
<evidence type="ECO:0000313" key="5">
    <source>
        <dbReference type="EMBL" id="OAO17045.1"/>
    </source>
</evidence>
<evidence type="ECO:0000313" key="6">
    <source>
        <dbReference type="Proteomes" id="UP000078348"/>
    </source>
</evidence>
<keyword evidence="6" id="KW-1185">Reference proteome</keyword>